<evidence type="ECO:0000313" key="16">
    <source>
        <dbReference type="EMBL" id="RWS08174.1"/>
    </source>
</evidence>
<keyword evidence="5" id="KW-0882">Thioester bond</keyword>
<dbReference type="InterPro" id="IPR008930">
    <property type="entry name" value="Terpenoid_cyclase/PrenylTrfase"/>
</dbReference>
<dbReference type="Gene3D" id="2.60.40.1930">
    <property type="match status" value="2"/>
</dbReference>
<dbReference type="GO" id="GO:0004867">
    <property type="term" value="F:serine-type endopeptidase inhibitor activity"/>
    <property type="evidence" value="ECO:0007669"/>
    <property type="project" value="UniProtKB-KW"/>
</dbReference>
<evidence type="ECO:0000256" key="5">
    <source>
        <dbReference type="ARBA" id="ARBA00022966"/>
    </source>
</evidence>
<evidence type="ECO:0000256" key="2">
    <source>
        <dbReference type="ARBA" id="ARBA00022690"/>
    </source>
</evidence>
<feature type="domain" description="Alpha-2-macroglobulin" evidence="14">
    <location>
        <begin position="721"/>
        <end position="812"/>
    </location>
</feature>
<dbReference type="InterPro" id="IPR019742">
    <property type="entry name" value="MacrogloblnA2_CS"/>
</dbReference>
<dbReference type="Gene3D" id="2.60.40.10">
    <property type="entry name" value="Immunoglobulins"/>
    <property type="match status" value="2"/>
</dbReference>
<dbReference type="PANTHER" id="PTHR11412">
    <property type="entry name" value="MACROGLOBULIN / COMPLEMENT"/>
    <property type="match status" value="1"/>
</dbReference>
<dbReference type="InterPro" id="IPR041813">
    <property type="entry name" value="A2M_TED"/>
</dbReference>
<dbReference type="InterPro" id="IPR047565">
    <property type="entry name" value="Alpha-macroglob_thiol-ester_cl"/>
</dbReference>
<evidence type="ECO:0000259" key="14">
    <source>
        <dbReference type="SMART" id="SM01360"/>
    </source>
</evidence>
<dbReference type="SMART" id="SM01359">
    <property type="entry name" value="A2M_N_2"/>
    <property type="match status" value="1"/>
</dbReference>
<evidence type="ECO:0000256" key="11">
    <source>
        <dbReference type="SAM" id="MobiDB-lite"/>
    </source>
</evidence>
<evidence type="ECO:0000256" key="12">
    <source>
        <dbReference type="SAM" id="SignalP"/>
    </source>
</evidence>
<evidence type="ECO:0000256" key="8">
    <source>
        <dbReference type="ARBA" id="ARBA00057615"/>
    </source>
</evidence>
<keyword evidence="6" id="KW-1015">Disulfide bond</keyword>
<comment type="caution">
    <text evidence="16">The sequence shown here is derived from an EMBL/GenBank/DDBJ whole genome shotgun (WGS) entry which is preliminary data.</text>
</comment>
<dbReference type="Pfam" id="PF07678">
    <property type="entry name" value="TED_complement"/>
    <property type="match status" value="1"/>
</dbReference>
<dbReference type="InterPro" id="IPR050473">
    <property type="entry name" value="A2M/Complement_sys"/>
</dbReference>
<keyword evidence="3 12" id="KW-0732">Signal</keyword>
<reference evidence="16 17" key="1">
    <citation type="journal article" date="2018" name="Gigascience">
        <title>Genomes of trombidid mites reveal novel predicted allergens and laterally-transferred genes associated with secondary metabolism.</title>
        <authorList>
            <person name="Dong X."/>
            <person name="Chaisiri K."/>
            <person name="Xia D."/>
            <person name="Armstrong S.D."/>
            <person name="Fang Y."/>
            <person name="Donnelly M.J."/>
            <person name="Kadowaki T."/>
            <person name="McGarry J.W."/>
            <person name="Darby A.C."/>
            <person name="Makepeace B.L."/>
        </authorList>
    </citation>
    <scope>NUCLEOTIDE SEQUENCE [LARGE SCALE GENOMIC DNA]</scope>
    <source>
        <strain evidence="16">UoL-WK</strain>
    </source>
</reference>
<dbReference type="SUPFAM" id="SSF49410">
    <property type="entry name" value="Alpha-macroglobulin receptor domain"/>
    <property type="match status" value="1"/>
</dbReference>
<keyword evidence="17" id="KW-1185">Reference proteome</keyword>
<dbReference type="InterPro" id="IPR002890">
    <property type="entry name" value="MG2"/>
</dbReference>
<keyword evidence="4" id="KW-0722">Serine protease inhibitor</keyword>
<dbReference type="FunFam" id="2.60.40.1930:FF:000001">
    <property type="entry name" value="CD109 isoform 3"/>
    <property type="match status" value="1"/>
</dbReference>
<dbReference type="GO" id="GO:0005615">
    <property type="term" value="C:extracellular space"/>
    <property type="evidence" value="ECO:0007669"/>
    <property type="project" value="InterPro"/>
</dbReference>
<evidence type="ECO:0000256" key="3">
    <source>
        <dbReference type="ARBA" id="ARBA00022729"/>
    </source>
</evidence>
<dbReference type="Pfam" id="PF00207">
    <property type="entry name" value="A2M"/>
    <property type="match status" value="1"/>
</dbReference>
<evidence type="ECO:0000313" key="17">
    <source>
        <dbReference type="Proteomes" id="UP000285301"/>
    </source>
</evidence>
<evidence type="ECO:0000256" key="4">
    <source>
        <dbReference type="ARBA" id="ARBA00022900"/>
    </source>
</evidence>
<dbReference type="Gene3D" id="2.20.130.20">
    <property type="match status" value="1"/>
</dbReference>
<comment type="subunit">
    <text evidence="9">Heterodimer of a TEP1-N chain and an TEP1-C chain non-covalently linked. Forms a complex composed of TEP1-N and TEP1-C heterodimer, LRIM1 and APL1C; the interaction stabilizes TEP1-N and TEP1-C heterodimer, prevents its binding to tissues while circulating in the hemolymph and protects the thioester bond from hydrolysis. Mature TEP1 and to a lesser extent full-length TEP1 interact with SPCLIP1; the interaction is induced by microbial infection.</text>
</comment>
<feature type="domain" description="Alpha-2-macroglobulin bait region" evidence="13">
    <location>
        <begin position="458"/>
        <end position="596"/>
    </location>
</feature>
<keyword evidence="7" id="KW-0325">Glycoprotein</keyword>
<feature type="signal peptide" evidence="12">
    <location>
        <begin position="1"/>
        <end position="21"/>
    </location>
</feature>
<dbReference type="Gene3D" id="1.50.10.20">
    <property type="match status" value="1"/>
</dbReference>
<feature type="chain" id="PRO_5018626903" description="TEP1-F" evidence="12">
    <location>
        <begin position="22"/>
        <end position="1438"/>
    </location>
</feature>
<dbReference type="Gene3D" id="2.60.40.2950">
    <property type="match status" value="1"/>
</dbReference>
<accession>A0A3S3PU01</accession>
<evidence type="ECO:0000256" key="7">
    <source>
        <dbReference type="ARBA" id="ARBA00023180"/>
    </source>
</evidence>
<dbReference type="Gene3D" id="2.60.40.690">
    <property type="entry name" value="Alpha-macroglobulin, receptor-binding domain"/>
    <property type="match status" value="1"/>
</dbReference>
<dbReference type="SUPFAM" id="SSF81296">
    <property type="entry name" value="E set domains"/>
    <property type="match status" value="1"/>
</dbReference>
<dbReference type="InterPro" id="IPR011626">
    <property type="entry name" value="Alpha-macroglobulin_TED"/>
</dbReference>
<dbReference type="InterPro" id="IPR011625">
    <property type="entry name" value="A2M_N_BRD"/>
</dbReference>
<feature type="region of interest" description="Disordered" evidence="11">
    <location>
        <begin position="671"/>
        <end position="692"/>
    </location>
</feature>
<comment type="function">
    <text evidence="8">Binds covalently through a thioester bond to the pathogen surface resulting in pathogen clearance.</text>
</comment>
<dbReference type="SMART" id="SM01360">
    <property type="entry name" value="A2M"/>
    <property type="match status" value="1"/>
</dbReference>
<dbReference type="InterPro" id="IPR036595">
    <property type="entry name" value="A-macroglobulin_rcpt-bd_sf"/>
</dbReference>
<dbReference type="Pfam" id="PF01835">
    <property type="entry name" value="MG2"/>
    <property type="match status" value="1"/>
</dbReference>
<dbReference type="InterPro" id="IPR009048">
    <property type="entry name" value="A-macroglobulin_rcpt-bd"/>
</dbReference>
<dbReference type="Pfam" id="PF07677">
    <property type="entry name" value="A2M_recep"/>
    <property type="match status" value="1"/>
</dbReference>
<proteinExistence type="inferred from homology"/>
<evidence type="ECO:0000259" key="15">
    <source>
        <dbReference type="SMART" id="SM01361"/>
    </source>
</evidence>
<keyword evidence="2" id="KW-0646">Protease inhibitor</keyword>
<dbReference type="PANTHER" id="PTHR11412:SF136">
    <property type="entry name" value="CD109 ANTIGEN"/>
    <property type="match status" value="1"/>
</dbReference>
<dbReference type="InterPro" id="IPR041555">
    <property type="entry name" value="MG3"/>
</dbReference>
<dbReference type="Pfam" id="PF07703">
    <property type="entry name" value="A2M_BRD"/>
    <property type="match status" value="1"/>
</dbReference>
<dbReference type="InterPro" id="IPR014756">
    <property type="entry name" value="Ig_E-set"/>
</dbReference>
<comment type="similarity">
    <text evidence="1">Belongs to the protease inhibitor I39 (alpha-2-macroglobulin) family.</text>
</comment>
<dbReference type="CDD" id="cd02897">
    <property type="entry name" value="A2M_2"/>
    <property type="match status" value="1"/>
</dbReference>
<dbReference type="InterPro" id="IPR001599">
    <property type="entry name" value="Macroglobln_a2"/>
</dbReference>
<dbReference type="PROSITE" id="PS00477">
    <property type="entry name" value="ALPHA_2_MACROGLOBULIN"/>
    <property type="match status" value="1"/>
</dbReference>
<dbReference type="SMART" id="SM01419">
    <property type="entry name" value="Thiol-ester_cl"/>
    <property type="match status" value="1"/>
</dbReference>
<evidence type="ECO:0000256" key="10">
    <source>
        <dbReference type="ARBA" id="ARBA00078071"/>
    </source>
</evidence>
<dbReference type="Pfam" id="PF17791">
    <property type="entry name" value="MG3"/>
    <property type="match status" value="1"/>
</dbReference>
<dbReference type="Gene3D" id="2.60.40.1940">
    <property type="match status" value="1"/>
</dbReference>
<sequence length="1438" mass="162396">MISNYIFAFLYFVLTIFSVCGEPLYVVVAHGKLVPNTNYLVTVSIINSTNETDVLVAVKNQFPSNETVVVAQKYSLQRDETKIIALPIPNLISGKYELNVIGEGGVQFNHKKELSLEVKRLSAYVQTDKAIYKPKQTVKFRIVILDEELRPVDGINISVQIKDANKNIVKRSELQSRKSGIISDELLLSDEPVLGDWEIMVDLGENRQFSKEITVAEYVLPAFTVDLSLPSYSTKNASKIVANVKATYTYGKPVKGEVTLKVIESWFQNRFEKLKRYEISSKINGEINIDVESQFLFDKQNFYLKKYEFVVSVKDELTQKVYNKTQSLSIYEHDYKFEILKDVELRPGFKYVNYIKVSYRDDTPVENSNHPLKIKYGYGWNREYFDRVIEVIPVNGIAKLELNTNFSKESVLNEKNRINVYEIPYFDQKAISMVVEYKGVEQRLASIFAKSESNECFINLHDMNEEFGKMYKVGEELSLQIESNKAFNEFIYKIVGRKGTLFSEKVSVPSTSSHIFRVKLNHEMYPSANVVVYIFCDASIAVQSFKMNVNGLFRNFVNVSTNVKETKPRSYIDIKIASKFNSYVAVLGIDQRTLLLKSGNDIEKSMIESDMRKRLGCNGLDHFSSCVKHSFNWFSASFKRKFEESGFYIFTNKADYKPYFEEMVPRIPGPPGLSVIPESSKNPTAAKEREPDMVKSALSKPEYSASKKMKPLVVRKHFPETWIWEVIELNETATKTVTKKVPDAITSWFITAFSTNNEFGLGLIDEKAIVKVFRPFFIKLTLPYSVIRGEIVAIKVTVFNYMDSVQKTEVKMENSNKEFDFIIAEREENEITQSQDGKVRNVVVPANDGLTTTFLIKPKKVGYMKVKLSAVCDKAADAISDQLLVKAEGETKYRNEAMLLKLNSGEKFSKQIQIEMPQAIVPDSERVTVTTIGDILGPAINNLDDLLKMPYGCGEQNMINFVPNIVVADYLANAGKLSEAIKKKAISHMESGYQRELTYKHSDGSFSAFGESDSHGSTWLTSFVIKSFMQAKPFINIDKQVVDKGVNFLLNKQAADGSFFESGRVLSSSMQSKSGANSASLTAYVLIALITDPTIRMKYSQSLEKSEAYLISQLENSTDVYETSIITYSLHLFDSSYKDVAFGKLMRLANKNQGYTSWTNGDSKTRNSAVVEITSYALMTLVKRDAISEALPVLRFLISNQNSRGGFSSTQDTVIGIQALASFANRVSNKNPSLNVEITSDYHPTKSTAVNKQNSMVLQELRLLPQTKLVTVSASGEGSAIVQVSWQYNVMNKTAKPAFAIRYEIDNTSSKNVLHFRVFVRFTAGKESGMTVMEISLPSGYTVDLESLHEIKKSDVKRVETKEENTIVVVYFDAVTESETSVPITAIQNVKMADLKPVPIIVYDYYDKSKSATIFFQLKQLNTCDICEDDDCGKSCRT</sequence>
<dbReference type="OrthoDB" id="9998011at2759"/>
<dbReference type="SUPFAM" id="SSF48239">
    <property type="entry name" value="Terpenoid cyclases/Protein prenyltransferases"/>
    <property type="match status" value="1"/>
</dbReference>
<feature type="domain" description="Alpha-macroglobulin receptor-binding" evidence="15">
    <location>
        <begin position="1328"/>
        <end position="1416"/>
    </location>
</feature>
<gene>
    <name evidence="16" type="ORF">B4U79_09715</name>
</gene>
<dbReference type="STRING" id="1965070.A0A3S3PU01"/>
<organism evidence="16 17">
    <name type="scientific">Dinothrombium tinctorium</name>
    <dbReference type="NCBI Taxonomy" id="1965070"/>
    <lineage>
        <taxon>Eukaryota</taxon>
        <taxon>Metazoa</taxon>
        <taxon>Ecdysozoa</taxon>
        <taxon>Arthropoda</taxon>
        <taxon>Chelicerata</taxon>
        <taxon>Arachnida</taxon>
        <taxon>Acari</taxon>
        <taxon>Acariformes</taxon>
        <taxon>Trombidiformes</taxon>
        <taxon>Prostigmata</taxon>
        <taxon>Anystina</taxon>
        <taxon>Parasitengona</taxon>
        <taxon>Trombidioidea</taxon>
        <taxon>Trombidiidae</taxon>
        <taxon>Dinothrombium</taxon>
    </lineage>
</organism>
<dbReference type="Proteomes" id="UP000285301">
    <property type="component" value="Unassembled WGS sequence"/>
</dbReference>
<protein>
    <recommendedName>
        <fullName evidence="10">TEP1-F</fullName>
    </recommendedName>
</protein>
<dbReference type="Gene3D" id="2.60.120.1540">
    <property type="match status" value="1"/>
</dbReference>
<evidence type="ECO:0000256" key="1">
    <source>
        <dbReference type="ARBA" id="ARBA00010952"/>
    </source>
</evidence>
<name>A0A3S3PU01_9ACAR</name>
<evidence type="ECO:0000256" key="9">
    <source>
        <dbReference type="ARBA" id="ARBA00063781"/>
    </source>
</evidence>
<evidence type="ECO:0000259" key="13">
    <source>
        <dbReference type="SMART" id="SM01359"/>
    </source>
</evidence>
<dbReference type="SMART" id="SM01361">
    <property type="entry name" value="A2M_recep"/>
    <property type="match status" value="1"/>
</dbReference>
<evidence type="ECO:0000256" key="6">
    <source>
        <dbReference type="ARBA" id="ARBA00023157"/>
    </source>
</evidence>
<dbReference type="EMBL" id="NCKU01003100">
    <property type="protein sequence ID" value="RWS08174.1"/>
    <property type="molecule type" value="Genomic_DNA"/>
</dbReference>
<dbReference type="InterPro" id="IPR013783">
    <property type="entry name" value="Ig-like_fold"/>
</dbReference>